<protein>
    <submittedName>
        <fullName evidence="11">DNA-binding response regulator</fullName>
    </submittedName>
</protein>
<evidence type="ECO:0000259" key="9">
    <source>
        <dbReference type="PROSITE" id="PS50110"/>
    </source>
</evidence>
<dbReference type="CDD" id="cd00383">
    <property type="entry name" value="trans_reg_C"/>
    <property type="match status" value="1"/>
</dbReference>
<feature type="domain" description="OmpR/PhoB-type" evidence="10">
    <location>
        <begin position="162"/>
        <end position="261"/>
    </location>
</feature>
<evidence type="ECO:0000256" key="4">
    <source>
        <dbReference type="ARBA" id="ARBA00023125"/>
    </source>
</evidence>
<dbReference type="InterPro" id="IPR001789">
    <property type="entry name" value="Sig_transdc_resp-reg_receiver"/>
</dbReference>
<keyword evidence="6" id="KW-0804">Transcription</keyword>
<evidence type="ECO:0000256" key="3">
    <source>
        <dbReference type="ARBA" id="ARBA00023015"/>
    </source>
</evidence>
<dbReference type="Gene3D" id="1.10.10.10">
    <property type="entry name" value="Winged helix-like DNA-binding domain superfamily/Winged helix DNA-binding domain"/>
    <property type="match status" value="1"/>
</dbReference>
<dbReference type="Gene3D" id="3.40.50.2300">
    <property type="match status" value="1"/>
</dbReference>
<evidence type="ECO:0000256" key="8">
    <source>
        <dbReference type="PROSITE-ProRule" id="PRU01091"/>
    </source>
</evidence>
<dbReference type="PROSITE" id="PS51755">
    <property type="entry name" value="OMPR_PHOB"/>
    <property type="match status" value="1"/>
</dbReference>
<dbReference type="PANTHER" id="PTHR48111:SF73">
    <property type="entry name" value="ALKALINE PHOSPHATASE SYNTHESIS TRANSCRIPTIONAL REGULATORY PROTEIN PHOP"/>
    <property type="match status" value="1"/>
</dbReference>
<evidence type="ECO:0000256" key="6">
    <source>
        <dbReference type="ARBA" id="ARBA00023163"/>
    </source>
</evidence>
<keyword evidence="5" id="KW-0010">Activator</keyword>
<evidence type="ECO:0000256" key="2">
    <source>
        <dbReference type="ARBA" id="ARBA00023012"/>
    </source>
</evidence>
<keyword evidence="2" id="KW-0902">Two-component regulatory system</keyword>
<dbReference type="InterPro" id="IPR001867">
    <property type="entry name" value="OmpR/PhoB-type_DNA-bd"/>
</dbReference>
<dbReference type="Gene3D" id="6.10.250.690">
    <property type="match status" value="1"/>
</dbReference>
<dbReference type="Proteomes" id="UP000263232">
    <property type="component" value="Chromosome"/>
</dbReference>
<dbReference type="EMBL" id="CP023434">
    <property type="protein sequence ID" value="AXY26572.1"/>
    <property type="molecule type" value="Genomic_DNA"/>
</dbReference>
<keyword evidence="4 8" id="KW-0238">DNA-binding</keyword>
<dbReference type="PROSITE" id="PS50110">
    <property type="entry name" value="RESPONSE_REGULATORY"/>
    <property type="match status" value="1"/>
</dbReference>
<dbReference type="InterPro" id="IPR016032">
    <property type="entry name" value="Sig_transdc_resp-reg_C-effctor"/>
</dbReference>
<evidence type="ECO:0000259" key="10">
    <source>
        <dbReference type="PROSITE" id="PS51755"/>
    </source>
</evidence>
<evidence type="ECO:0000313" key="11">
    <source>
        <dbReference type="EMBL" id="AXY26572.1"/>
    </source>
</evidence>
<gene>
    <name evidence="11" type="ORF">CL176_11500</name>
</gene>
<dbReference type="SMART" id="SM00448">
    <property type="entry name" value="REC"/>
    <property type="match status" value="1"/>
</dbReference>
<dbReference type="GO" id="GO:0000976">
    <property type="term" value="F:transcription cis-regulatory region binding"/>
    <property type="evidence" value="ECO:0007669"/>
    <property type="project" value="TreeGrafter"/>
</dbReference>
<sequence length="268" mass="31259">MKRVLIVDDEPSILTLLEYNLKQAAFEVETCEEGLDALDKILNESYDFILLDVMLPGMDGMDICRKARQEGVETPILMLTAKDEEYDKIVGLELGADDYMTKPFSPREVIARINAILRRVKAHDSNDEEKSIQYRQEATDIELSEIERMQRDLDNEVEEESEQVIRLGKIEIYGDRYEVRVDGEIIDITPKEFELLVYMALRKGRILSRERLLNSVWDFDYAGETRIVDVHISHLREKIEENTKNPKYIKTVRGFGYRFEVPDEDESL</sequence>
<evidence type="ECO:0000256" key="5">
    <source>
        <dbReference type="ARBA" id="ARBA00023159"/>
    </source>
</evidence>
<dbReference type="InterPro" id="IPR036388">
    <property type="entry name" value="WH-like_DNA-bd_sf"/>
</dbReference>
<dbReference type="GO" id="GO:0000156">
    <property type="term" value="F:phosphorelay response regulator activity"/>
    <property type="evidence" value="ECO:0007669"/>
    <property type="project" value="TreeGrafter"/>
</dbReference>
<dbReference type="GO" id="GO:0032993">
    <property type="term" value="C:protein-DNA complex"/>
    <property type="evidence" value="ECO:0007669"/>
    <property type="project" value="TreeGrafter"/>
</dbReference>
<proteinExistence type="predicted"/>
<dbReference type="GO" id="GO:0005829">
    <property type="term" value="C:cytosol"/>
    <property type="evidence" value="ECO:0007669"/>
    <property type="project" value="TreeGrafter"/>
</dbReference>
<organism evidence="11 12">
    <name type="scientific">Suicoccus acidiformans</name>
    <dbReference type="NCBI Taxonomy" id="2036206"/>
    <lineage>
        <taxon>Bacteria</taxon>
        <taxon>Bacillati</taxon>
        <taxon>Bacillota</taxon>
        <taxon>Bacilli</taxon>
        <taxon>Lactobacillales</taxon>
        <taxon>Aerococcaceae</taxon>
        <taxon>Suicoccus</taxon>
    </lineage>
</organism>
<keyword evidence="12" id="KW-1185">Reference proteome</keyword>
<dbReference type="Pfam" id="PF00486">
    <property type="entry name" value="Trans_reg_C"/>
    <property type="match status" value="1"/>
</dbReference>
<dbReference type="SMART" id="SM00862">
    <property type="entry name" value="Trans_reg_C"/>
    <property type="match status" value="1"/>
</dbReference>
<dbReference type="Pfam" id="PF00072">
    <property type="entry name" value="Response_reg"/>
    <property type="match status" value="1"/>
</dbReference>
<dbReference type="AlphaFoldDB" id="A0A347WNB5"/>
<name>A0A347WNB5_9LACT</name>
<reference evidence="11 12" key="1">
    <citation type="submission" date="2017-09" db="EMBL/GenBank/DDBJ databases">
        <title>Complete genome sequence of Oxytococcus suis strain ZY16052.</title>
        <authorList>
            <person name="Li F."/>
        </authorList>
    </citation>
    <scope>NUCLEOTIDE SEQUENCE [LARGE SCALE GENOMIC DNA]</scope>
    <source>
        <strain evidence="11 12">ZY16052</strain>
    </source>
</reference>
<feature type="domain" description="Response regulatory" evidence="9">
    <location>
        <begin position="3"/>
        <end position="117"/>
    </location>
</feature>
<dbReference type="OrthoDB" id="9790442at2"/>
<evidence type="ECO:0000256" key="1">
    <source>
        <dbReference type="ARBA" id="ARBA00022553"/>
    </source>
</evidence>
<dbReference type="InterPro" id="IPR039420">
    <property type="entry name" value="WalR-like"/>
</dbReference>
<keyword evidence="1 7" id="KW-0597">Phosphoprotein</keyword>
<dbReference type="KEGG" id="abae:CL176_11500"/>
<dbReference type="SUPFAM" id="SSF52172">
    <property type="entry name" value="CheY-like"/>
    <property type="match status" value="1"/>
</dbReference>
<dbReference type="RefSeq" id="WP_118991428.1">
    <property type="nucleotide sequence ID" value="NZ_CP023434.1"/>
</dbReference>
<dbReference type="PANTHER" id="PTHR48111">
    <property type="entry name" value="REGULATOR OF RPOS"/>
    <property type="match status" value="1"/>
</dbReference>
<dbReference type="FunFam" id="1.10.10.10:FF:000018">
    <property type="entry name" value="DNA-binding response regulator ResD"/>
    <property type="match status" value="1"/>
</dbReference>
<dbReference type="GO" id="GO:0006355">
    <property type="term" value="P:regulation of DNA-templated transcription"/>
    <property type="evidence" value="ECO:0007669"/>
    <property type="project" value="InterPro"/>
</dbReference>
<evidence type="ECO:0000313" key="12">
    <source>
        <dbReference type="Proteomes" id="UP000263232"/>
    </source>
</evidence>
<accession>A0A347WNB5</accession>
<feature type="modified residue" description="4-aspartylphosphate" evidence="7">
    <location>
        <position position="52"/>
    </location>
</feature>
<keyword evidence="3" id="KW-0805">Transcription regulation</keyword>
<dbReference type="InterPro" id="IPR011006">
    <property type="entry name" value="CheY-like_superfamily"/>
</dbReference>
<dbReference type="SUPFAM" id="SSF46894">
    <property type="entry name" value="C-terminal effector domain of the bipartite response regulators"/>
    <property type="match status" value="1"/>
</dbReference>
<evidence type="ECO:0000256" key="7">
    <source>
        <dbReference type="PROSITE-ProRule" id="PRU00169"/>
    </source>
</evidence>
<dbReference type="FunFam" id="3.40.50.2300:FF:000001">
    <property type="entry name" value="DNA-binding response regulator PhoB"/>
    <property type="match status" value="1"/>
</dbReference>
<feature type="DNA-binding region" description="OmpR/PhoB-type" evidence="8">
    <location>
        <begin position="162"/>
        <end position="261"/>
    </location>
</feature>